<evidence type="ECO:0000313" key="8">
    <source>
        <dbReference type="Proteomes" id="UP000244496"/>
    </source>
</evidence>
<dbReference type="EMBL" id="CP028918">
    <property type="protein sequence ID" value="AWB47541.1"/>
    <property type="molecule type" value="Genomic_DNA"/>
</dbReference>
<dbReference type="PANTHER" id="PTHR30329">
    <property type="entry name" value="STATOR ELEMENT OF FLAGELLAR MOTOR COMPLEX"/>
    <property type="match status" value="1"/>
</dbReference>
<dbReference type="Pfam" id="PF00691">
    <property type="entry name" value="OmpA"/>
    <property type="match status" value="1"/>
</dbReference>
<keyword evidence="8" id="KW-1185">Reference proteome</keyword>
<dbReference type="Gene3D" id="3.30.1330.60">
    <property type="entry name" value="OmpA-like domain"/>
    <property type="match status" value="1"/>
</dbReference>
<feature type="domain" description="OmpA-like" evidence="6">
    <location>
        <begin position="105"/>
        <end position="222"/>
    </location>
</feature>
<gene>
    <name evidence="7" type="ORF">HYN69_02585</name>
</gene>
<reference evidence="7 8" key="1">
    <citation type="submission" date="2018-04" db="EMBL/GenBank/DDBJ databases">
        <title>Genome sequencing of Gemmobacter.</title>
        <authorList>
            <person name="Yi H."/>
            <person name="Baek M.-G."/>
        </authorList>
    </citation>
    <scope>NUCLEOTIDE SEQUENCE [LARGE SCALE GENOMIC DNA]</scope>
    <source>
        <strain evidence="7 8">HYN0069</strain>
    </source>
</reference>
<dbReference type="PROSITE" id="PS01068">
    <property type="entry name" value="OMPA_1"/>
    <property type="match status" value="1"/>
</dbReference>
<keyword evidence="3" id="KW-0998">Cell outer membrane</keyword>
<name>A0A2S0UID5_9RHOB</name>
<evidence type="ECO:0000256" key="2">
    <source>
        <dbReference type="ARBA" id="ARBA00023136"/>
    </source>
</evidence>
<keyword evidence="2 4" id="KW-0472">Membrane</keyword>
<dbReference type="InterPro" id="IPR006664">
    <property type="entry name" value="OMP_bac"/>
</dbReference>
<dbReference type="InterPro" id="IPR050330">
    <property type="entry name" value="Bact_OuterMem_StrucFunc"/>
</dbReference>
<dbReference type="KEGG" id="geh:HYN69_02585"/>
<dbReference type="Proteomes" id="UP000244496">
    <property type="component" value="Chromosome"/>
</dbReference>
<evidence type="ECO:0000256" key="4">
    <source>
        <dbReference type="PROSITE-ProRule" id="PRU00473"/>
    </source>
</evidence>
<evidence type="ECO:0000256" key="1">
    <source>
        <dbReference type="ARBA" id="ARBA00004442"/>
    </source>
</evidence>
<feature type="signal peptide" evidence="5">
    <location>
        <begin position="1"/>
        <end position="19"/>
    </location>
</feature>
<protein>
    <recommendedName>
        <fullName evidence="6">OmpA-like domain-containing protein</fullName>
    </recommendedName>
</protein>
<dbReference type="PROSITE" id="PS51257">
    <property type="entry name" value="PROKAR_LIPOPROTEIN"/>
    <property type="match status" value="1"/>
</dbReference>
<dbReference type="InterPro" id="IPR006690">
    <property type="entry name" value="OMPA-like_CS"/>
</dbReference>
<dbReference type="SUPFAM" id="SSF103088">
    <property type="entry name" value="OmpA-like"/>
    <property type="match status" value="1"/>
</dbReference>
<dbReference type="PANTHER" id="PTHR30329:SF21">
    <property type="entry name" value="LIPOPROTEIN YIAD-RELATED"/>
    <property type="match status" value="1"/>
</dbReference>
<dbReference type="InterPro" id="IPR006665">
    <property type="entry name" value="OmpA-like"/>
</dbReference>
<dbReference type="InterPro" id="IPR036737">
    <property type="entry name" value="OmpA-like_sf"/>
</dbReference>
<sequence length="222" mass="22532">MSIKVSISLSVLAVLGLTACTDPNMGVPSAGSVATNPNANRNAGAVIGGLLGAAAGANADNDSFAKAVVGGALGAAVGGAIGNSLDQQAAELRGINGSFSVTNMGDYLIVNLPQDVLFAVDSASLRPDLAEDIGAIAGNLQRYPNSRIEVIGHTDNSGTAAYNQDLSQRRAVSVAGVLRANGVPSPRITAYGRGEDQPVASNLTPQGKAMNRRVEIIIRPTR</sequence>
<evidence type="ECO:0000259" key="6">
    <source>
        <dbReference type="PROSITE" id="PS51123"/>
    </source>
</evidence>
<comment type="subcellular location">
    <subcellularLocation>
        <location evidence="1">Cell outer membrane</location>
    </subcellularLocation>
</comment>
<dbReference type="PRINTS" id="PR01023">
    <property type="entry name" value="NAFLGMOTY"/>
</dbReference>
<keyword evidence="5" id="KW-0732">Signal</keyword>
<dbReference type="PROSITE" id="PS51123">
    <property type="entry name" value="OMPA_2"/>
    <property type="match status" value="1"/>
</dbReference>
<dbReference type="CDD" id="cd07185">
    <property type="entry name" value="OmpA_C-like"/>
    <property type="match status" value="1"/>
</dbReference>
<organism evidence="7 8">
    <name type="scientific">Paragemmobacter aquarius</name>
    <dbReference type="NCBI Taxonomy" id="2169400"/>
    <lineage>
        <taxon>Bacteria</taxon>
        <taxon>Pseudomonadati</taxon>
        <taxon>Pseudomonadota</taxon>
        <taxon>Alphaproteobacteria</taxon>
        <taxon>Rhodobacterales</taxon>
        <taxon>Paracoccaceae</taxon>
        <taxon>Paragemmobacter</taxon>
    </lineage>
</organism>
<evidence type="ECO:0000313" key="7">
    <source>
        <dbReference type="EMBL" id="AWB47541.1"/>
    </source>
</evidence>
<dbReference type="GO" id="GO:0009279">
    <property type="term" value="C:cell outer membrane"/>
    <property type="evidence" value="ECO:0007669"/>
    <property type="project" value="UniProtKB-SubCell"/>
</dbReference>
<feature type="chain" id="PRO_5015628633" description="OmpA-like domain-containing protein" evidence="5">
    <location>
        <begin position="20"/>
        <end position="222"/>
    </location>
</feature>
<accession>A0A2S0UID5</accession>
<dbReference type="AlphaFoldDB" id="A0A2S0UID5"/>
<dbReference type="OrthoDB" id="9782229at2"/>
<proteinExistence type="predicted"/>
<evidence type="ECO:0000256" key="3">
    <source>
        <dbReference type="ARBA" id="ARBA00023237"/>
    </source>
</evidence>
<dbReference type="PRINTS" id="PR01021">
    <property type="entry name" value="OMPADOMAIN"/>
</dbReference>
<evidence type="ECO:0000256" key="5">
    <source>
        <dbReference type="SAM" id="SignalP"/>
    </source>
</evidence>